<dbReference type="Pfam" id="PF07727">
    <property type="entry name" value="RVT_2"/>
    <property type="match status" value="1"/>
</dbReference>
<dbReference type="CDD" id="cd09272">
    <property type="entry name" value="RNase_HI_RT_Ty1"/>
    <property type="match status" value="1"/>
</dbReference>
<evidence type="ECO:0000313" key="4">
    <source>
        <dbReference type="EMBL" id="KAF5458503.1"/>
    </source>
</evidence>
<sequence length="547" mass="61300">MQTKYQLTSLKKGSSSISKYFNKATALASSLGAAGHPLSSSEFIVYLLYGLGSDYESLVTSITTRPNTLSTPQVFSYLLNHESRWTHQTDTLLSGTQIAAHATATRPPGFTSGRSRNSFSRGRRGRGSNRAGSTSFSPRPKFCAFSQVCHKPGHNALICHHRFNQAYTASPHLLLHLSPTMQPLLTINFPPSNTWFLDTAATNHFTSNFSNLNLDSNSYQGSDQVSISDGSTLPIHNIGYGQIHSSSHKFLLSQLLHVPSITRNLLSIRQFCAYNFVFFKFHFEFFFVKDLCSRKLLLQGHVRNGLYELPSNVMATPPLHGLNWSPTTLLGERISPQTWHNILGHPLQRTTSLTINKFQLPVMTTTPMSAWWPLHQLDIQNAFLHSDLEEAVYTQQSPGFANPDYPQHVCKLLKSLYGLKQKQPTIARSSTEAEYKAFANTARELIWLQSLFGQLGLFLPDPPTLWCDNLGATYMSVNPMLHSCTKHVELDYYFVRDRVAAKSLKVAFVSSKYQIADIFTKPLSTVDINHCDLVSPFPRCPLDRGGY</sequence>
<proteinExistence type="predicted"/>
<dbReference type="InterPro" id="IPR054722">
    <property type="entry name" value="PolX-like_BBD"/>
</dbReference>
<accession>A0A833UR01</accession>
<dbReference type="Gramene" id="Jr10_15650_p1">
    <property type="protein sequence ID" value="cds.Jr10_15650_p1"/>
    <property type="gene ID" value="Jr10_15650"/>
</dbReference>
<dbReference type="Pfam" id="PF14223">
    <property type="entry name" value="Retrotran_gag_2"/>
    <property type="match status" value="1"/>
</dbReference>
<feature type="domain" description="Retrovirus-related Pol polyprotein from transposon TNT 1-94-like beta-barrel" evidence="3">
    <location>
        <begin position="195"/>
        <end position="272"/>
    </location>
</feature>
<dbReference type="AlphaFoldDB" id="A0A833UR01"/>
<evidence type="ECO:0000259" key="2">
    <source>
        <dbReference type="Pfam" id="PF07727"/>
    </source>
</evidence>
<protein>
    <recommendedName>
        <fullName evidence="6">Reverse transcriptase Ty1/copia-type domain-containing protein</fullName>
    </recommendedName>
</protein>
<dbReference type="PANTHER" id="PTHR47481">
    <property type="match status" value="1"/>
</dbReference>
<evidence type="ECO:0000313" key="5">
    <source>
        <dbReference type="Proteomes" id="UP000619265"/>
    </source>
</evidence>
<reference evidence="4" key="1">
    <citation type="submission" date="2015-10" db="EMBL/GenBank/DDBJ databases">
        <authorList>
            <person name="Martinez-Garcia P.J."/>
            <person name="Crepeau M.W."/>
            <person name="Puiu D."/>
            <person name="Gonzalez-Ibeas D."/>
            <person name="Whalen J."/>
            <person name="Stevens K."/>
            <person name="Paul R."/>
            <person name="Butterfield T."/>
            <person name="Britton M."/>
            <person name="Reagan R."/>
            <person name="Chakraborty S."/>
            <person name="Walawage S.L."/>
            <person name="Vasquez-Gross H.A."/>
            <person name="Cardeno C."/>
            <person name="Famula R."/>
            <person name="Pratt K."/>
            <person name="Kuruganti S."/>
            <person name="Aradhya M.K."/>
            <person name="Leslie C.A."/>
            <person name="Dandekar A.M."/>
            <person name="Salzberg S.L."/>
            <person name="Wegrzyn J.L."/>
            <person name="Langley C.H."/>
            <person name="Neale D.B."/>
        </authorList>
    </citation>
    <scope>NUCLEOTIDE SEQUENCE</scope>
    <source>
        <tissue evidence="4">Leaves</tissue>
    </source>
</reference>
<evidence type="ECO:0008006" key="6">
    <source>
        <dbReference type="Google" id="ProtNLM"/>
    </source>
</evidence>
<dbReference type="EMBL" id="LIHL02000010">
    <property type="protein sequence ID" value="KAF5458503.1"/>
    <property type="molecule type" value="Genomic_DNA"/>
</dbReference>
<reference evidence="4" key="2">
    <citation type="submission" date="2020-03" db="EMBL/GenBank/DDBJ databases">
        <title>Walnut 2.0.</title>
        <authorList>
            <person name="Marrano A."/>
            <person name="Britton M."/>
            <person name="Zimin A.V."/>
            <person name="Zaini P.A."/>
            <person name="Workman R."/>
            <person name="Puiu D."/>
            <person name="Bianco L."/>
            <person name="Allen B.J."/>
            <person name="Troggio M."/>
            <person name="Leslie C.A."/>
            <person name="Timp W."/>
            <person name="Dendekar A."/>
            <person name="Salzberg S.L."/>
            <person name="Neale D.B."/>
        </authorList>
    </citation>
    <scope>NUCLEOTIDE SEQUENCE</scope>
    <source>
        <tissue evidence="4">Leaves</tissue>
    </source>
</reference>
<evidence type="ECO:0000256" key="1">
    <source>
        <dbReference type="SAM" id="MobiDB-lite"/>
    </source>
</evidence>
<comment type="caution">
    <text evidence="4">The sequence shown here is derived from an EMBL/GenBank/DDBJ whole genome shotgun (WGS) entry which is preliminary data.</text>
</comment>
<gene>
    <name evidence="4" type="ORF">F2P56_022526</name>
</gene>
<name>A0A833UR01_JUGRE</name>
<organism evidence="4 5">
    <name type="scientific">Juglans regia</name>
    <name type="common">English walnut</name>
    <dbReference type="NCBI Taxonomy" id="51240"/>
    <lineage>
        <taxon>Eukaryota</taxon>
        <taxon>Viridiplantae</taxon>
        <taxon>Streptophyta</taxon>
        <taxon>Embryophyta</taxon>
        <taxon>Tracheophyta</taxon>
        <taxon>Spermatophyta</taxon>
        <taxon>Magnoliopsida</taxon>
        <taxon>eudicotyledons</taxon>
        <taxon>Gunneridae</taxon>
        <taxon>Pentapetalae</taxon>
        <taxon>rosids</taxon>
        <taxon>fabids</taxon>
        <taxon>Fagales</taxon>
        <taxon>Juglandaceae</taxon>
        <taxon>Juglans</taxon>
    </lineage>
</organism>
<dbReference type="InterPro" id="IPR013103">
    <property type="entry name" value="RVT_2"/>
</dbReference>
<feature type="domain" description="Reverse transcriptase Ty1/copia-type" evidence="2">
    <location>
        <begin position="359"/>
        <end position="422"/>
    </location>
</feature>
<feature type="compositionally biased region" description="Low complexity" evidence="1">
    <location>
        <begin position="109"/>
        <end position="120"/>
    </location>
</feature>
<dbReference type="Pfam" id="PF22936">
    <property type="entry name" value="Pol_BBD"/>
    <property type="match status" value="1"/>
</dbReference>
<feature type="region of interest" description="Disordered" evidence="1">
    <location>
        <begin position="103"/>
        <end position="136"/>
    </location>
</feature>
<evidence type="ECO:0000259" key="3">
    <source>
        <dbReference type="Pfam" id="PF22936"/>
    </source>
</evidence>
<dbReference type="PANTHER" id="PTHR47481:SF10">
    <property type="entry name" value="COPIA-LIKE POLYPROTEIN_RETROTRANSPOSON"/>
    <property type="match status" value="1"/>
</dbReference>
<dbReference type="Proteomes" id="UP000619265">
    <property type="component" value="Unassembled WGS sequence"/>
</dbReference>